<name>A0ABN8NBX0_9CNID</name>
<organism evidence="1 2">
    <name type="scientific">Porites evermanni</name>
    <dbReference type="NCBI Taxonomy" id="104178"/>
    <lineage>
        <taxon>Eukaryota</taxon>
        <taxon>Metazoa</taxon>
        <taxon>Cnidaria</taxon>
        <taxon>Anthozoa</taxon>
        <taxon>Hexacorallia</taxon>
        <taxon>Scleractinia</taxon>
        <taxon>Fungiina</taxon>
        <taxon>Poritidae</taxon>
        <taxon>Porites</taxon>
    </lineage>
</organism>
<evidence type="ECO:0008006" key="3">
    <source>
        <dbReference type="Google" id="ProtNLM"/>
    </source>
</evidence>
<keyword evidence="2" id="KW-1185">Reference proteome</keyword>
<proteinExistence type="predicted"/>
<gene>
    <name evidence="1" type="ORF">PEVE_00040768</name>
</gene>
<evidence type="ECO:0000313" key="2">
    <source>
        <dbReference type="Proteomes" id="UP001159427"/>
    </source>
</evidence>
<accession>A0ABN8NBX0</accession>
<protein>
    <recommendedName>
        <fullName evidence="3">Ribosomal protein S2</fullName>
    </recommendedName>
</protein>
<dbReference type="EMBL" id="CALNXI010000754">
    <property type="protein sequence ID" value="CAH3044047.1"/>
    <property type="molecule type" value="Genomic_DNA"/>
</dbReference>
<sequence length="155" mass="17764">MQDSLGRCGFHAVEFGFQILDTGSFLSGTCVLESNRLRDSGVLVLYSGLHQQKFPRFWNLDSLKKGDILVNTVNFFTPTVMDMSILLAISNSSVYNAKLLNRNMVFLIPTTLPARKVLLNSCLLFFRKNYERSENRSWCYCSIECGFYKKKTKSF</sequence>
<dbReference type="Proteomes" id="UP001159427">
    <property type="component" value="Unassembled WGS sequence"/>
</dbReference>
<evidence type="ECO:0000313" key="1">
    <source>
        <dbReference type="EMBL" id="CAH3044047.1"/>
    </source>
</evidence>
<comment type="caution">
    <text evidence="1">The sequence shown here is derived from an EMBL/GenBank/DDBJ whole genome shotgun (WGS) entry which is preliminary data.</text>
</comment>
<reference evidence="1 2" key="1">
    <citation type="submission" date="2022-05" db="EMBL/GenBank/DDBJ databases">
        <authorList>
            <consortium name="Genoscope - CEA"/>
            <person name="William W."/>
        </authorList>
    </citation>
    <scope>NUCLEOTIDE SEQUENCE [LARGE SCALE GENOMIC DNA]</scope>
</reference>